<dbReference type="EMBL" id="CAEZTJ010000027">
    <property type="protein sequence ID" value="CAB4563522.1"/>
    <property type="molecule type" value="Genomic_DNA"/>
</dbReference>
<organism evidence="1">
    <name type="scientific">freshwater metagenome</name>
    <dbReference type="NCBI Taxonomy" id="449393"/>
    <lineage>
        <taxon>unclassified sequences</taxon>
        <taxon>metagenomes</taxon>
        <taxon>ecological metagenomes</taxon>
    </lineage>
</organism>
<dbReference type="Pfam" id="PF11305">
    <property type="entry name" value="DUF3107"/>
    <property type="match status" value="1"/>
</dbReference>
<evidence type="ECO:0000313" key="1">
    <source>
        <dbReference type="EMBL" id="CAB4563522.1"/>
    </source>
</evidence>
<reference evidence="1" key="1">
    <citation type="submission" date="2020-05" db="EMBL/GenBank/DDBJ databases">
        <authorList>
            <person name="Chiriac C."/>
            <person name="Salcher M."/>
            <person name="Ghai R."/>
            <person name="Kavagutti S V."/>
        </authorList>
    </citation>
    <scope>NUCLEOTIDE SEQUENCE</scope>
</reference>
<name>A0A6J6DHA3_9ZZZZ</name>
<dbReference type="InterPro" id="IPR021456">
    <property type="entry name" value="DUF3107"/>
</dbReference>
<protein>
    <submittedName>
        <fullName evidence="1">Unannotated protein</fullName>
    </submittedName>
</protein>
<sequence length="85" mass="9339">MATKKSAETSRIEIRVSVTDSAREIVLESDTTRDEIIAAMNVAMNENSPLILTDHRGRQVIIPASKIGFVEITPPTERKVGFATL</sequence>
<dbReference type="AlphaFoldDB" id="A0A6J6DHA3"/>
<accession>A0A6J6DHA3</accession>
<proteinExistence type="predicted"/>
<gene>
    <name evidence="1" type="ORF">UFOPK1650_00323</name>
</gene>